<gene>
    <name evidence="2" type="ORF">UFOVP1089_26</name>
    <name evidence="3" type="ORF">UFOVP1443_45</name>
    <name evidence="1" type="ORF">UFOVP459_59</name>
</gene>
<dbReference type="EMBL" id="LR797389">
    <property type="protein sequence ID" value="CAB4212885.1"/>
    <property type="molecule type" value="Genomic_DNA"/>
</dbReference>
<proteinExistence type="predicted"/>
<reference evidence="2" key="1">
    <citation type="submission" date="2020-05" db="EMBL/GenBank/DDBJ databases">
        <authorList>
            <person name="Chiriac C."/>
            <person name="Salcher M."/>
            <person name="Ghai R."/>
            <person name="Kavagutti S V."/>
        </authorList>
    </citation>
    <scope>NUCLEOTIDE SEQUENCE</scope>
</reference>
<protein>
    <submittedName>
        <fullName evidence="2">Uncharacterized protein</fullName>
    </submittedName>
</protein>
<accession>A0A6J5QTN9</accession>
<evidence type="ECO:0000313" key="2">
    <source>
        <dbReference type="EMBL" id="CAB4182884.1"/>
    </source>
</evidence>
<dbReference type="EMBL" id="LR797029">
    <property type="protein sequence ID" value="CAB4182884.1"/>
    <property type="molecule type" value="Genomic_DNA"/>
</dbReference>
<sequence>MIVTHEWLAETPLNINREIAMKINPTLNPEIFDIFINYADYFCVFHSKPSDAESFETTFTPSKINNAAIEFSKLSGRYVKSKALVGYYEFVNKIEKDPESRNRYREAPKRNAYKI</sequence>
<evidence type="ECO:0000313" key="3">
    <source>
        <dbReference type="EMBL" id="CAB4212885.1"/>
    </source>
</evidence>
<evidence type="ECO:0000313" key="1">
    <source>
        <dbReference type="EMBL" id="CAB4144752.1"/>
    </source>
</evidence>
<organism evidence="2">
    <name type="scientific">uncultured Caudovirales phage</name>
    <dbReference type="NCBI Taxonomy" id="2100421"/>
    <lineage>
        <taxon>Viruses</taxon>
        <taxon>Duplodnaviria</taxon>
        <taxon>Heunggongvirae</taxon>
        <taxon>Uroviricota</taxon>
        <taxon>Caudoviricetes</taxon>
        <taxon>Peduoviridae</taxon>
        <taxon>Maltschvirus</taxon>
        <taxon>Maltschvirus maltsch</taxon>
    </lineage>
</organism>
<name>A0A6J5QTN9_9CAUD</name>
<dbReference type="EMBL" id="LR796424">
    <property type="protein sequence ID" value="CAB4144752.1"/>
    <property type="molecule type" value="Genomic_DNA"/>
</dbReference>